<feature type="domain" description="Bromo" evidence="4">
    <location>
        <begin position="170"/>
        <end position="240"/>
    </location>
</feature>
<proteinExistence type="predicted"/>
<evidence type="ECO:0000313" key="6">
    <source>
        <dbReference type="Proteomes" id="UP001497512"/>
    </source>
</evidence>
<dbReference type="PROSITE" id="PS00633">
    <property type="entry name" value="BROMODOMAIN_1"/>
    <property type="match status" value="1"/>
</dbReference>
<dbReference type="PANTHER" id="PTHR22881">
    <property type="entry name" value="BROMODOMAIN CONTAINING PROTEIN"/>
    <property type="match status" value="1"/>
</dbReference>
<feature type="compositionally biased region" description="Low complexity" evidence="3">
    <location>
        <begin position="56"/>
        <end position="80"/>
    </location>
</feature>
<feature type="region of interest" description="Disordered" evidence="3">
    <location>
        <begin position="725"/>
        <end position="746"/>
    </location>
</feature>
<feature type="compositionally biased region" description="Basic and acidic residues" evidence="3">
    <location>
        <begin position="356"/>
        <end position="371"/>
    </location>
</feature>
<dbReference type="InterPro" id="IPR036427">
    <property type="entry name" value="Bromodomain-like_sf"/>
</dbReference>
<evidence type="ECO:0000259" key="4">
    <source>
        <dbReference type="PROSITE" id="PS50014"/>
    </source>
</evidence>
<feature type="region of interest" description="Disordered" evidence="3">
    <location>
        <begin position="317"/>
        <end position="383"/>
    </location>
</feature>
<dbReference type="Proteomes" id="UP001497512">
    <property type="component" value="Chromosome 10"/>
</dbReference>
<evidence type="ECO:0000256" key="1">
    <source>
        <dbReference type="ARBA" id="ARBA00023117"/>
    </source>
</evidence>
<dbReference type="SMART" id="SM00297">
    <property type="entry name" value="BROMO"/>
    <property type="match status" value="1"/>
</dbReference>
<feature type="compositionally biased region" description="Polar residues" evidence="3">
    <location>
        <begin position="764"/>
        <end position="778"/>
    </location>
</feature>
<feature type="compositionally biased region" description="Polar residues" evidence="3">
    <location>
        <begin position="789"/>
        <end position="816"/>
    </location>
</feature>
<dbReference type="InterPro" id="IPR051831">
    <property type="entry name" value="Bromodomain_contain_prot"/>
</dbReference>
<dbReference type="InterPro" id="IPR001487">
    <property type="entry name" value="Bromodomain"/>
</dbReference>
<sequence length="816" mass="86507">MADKDKKHRLRLVVKLPRRRSLPSPTTSTKVRSSIPAAPRAASLPDEDSPQPQSSVAAAAAVAPAAAAAPPAATTTTTTAMPQKTVPSEETTAKIANTTTIKQRLTTPPKKRKFKALLEGDGVLVAEPKKERPSNGDVVSSYAAGLSAHVQSATAPPAKKVLEGVLEKLKKKDTYGVFSEPVDSSLVPDYHEVIKEPMDFGTMRKKINKGVYVTLNLFEKDILLICSNAMRYNAPDTVYYKQARSIQDAARKALDVVATQVGFPESVKSMPQKRLPHAAKRTWRTNAAFKAAIEPANSDYASGATLATEGEDAAWSNKAAAGHSKKAAPSDRSGSVAGDEGDWAMQSLRSALKPVSSKDGRRPLSTDEYHRSTYRPRNLPAHGQGPPLAGVGGELHHLVPTGYQMEHAYAKSLSRFSVNLGFEGWNIASKRIQRVLSSGVPFGRGWVGHLEAPPGTILTPPVLTMRTAEVKATVPAVNNHRSVSTPSPSGVIGVSSTGSHALIATSLMTIPKVSQAPIVCASAPTSTSIDSSLTTVTRAMIASGSLSQPMSQVKQAVASASDIVKQEVMPERVVQTGQLVEQSKGTDMPVWRSQAPANQYVNQASSGMGFQSSSGMGNGVSARWTSATTQGTPTFVYSTAVRTVPSSAGMNTGLDDVSKSQARSLALLQAEANARVNARAKLQSNVHLSQAPRPHVQPQMYTNMPSYGLHSNVGHAVAQNLVPTPTLQPLHNSEKQDHNSQKGNSAQPLHLQIGGVVNYEPSKSHSLPKSISLQQNPSSKPPPDLNLQPADSPSTPQASGLPNSMGSAQPSVFLQL</sequence>
<name>A0ABP0TEK8_9BRYO</name>
<feature type="compositionally biased region" description="Basic residues" evidence="3">
    <location>
        <begin position="1"/>
        <end position="21"/>
    </location>
</feature>
<accession>A0ABP0TEK8</accession>
<evidence type="ECO:0000256" key="2">
    <source>
        <dbReference type="PROSITE-ProRule" id="PRU00035"/>
    </source>
</evidence>
<feature type="region of interest" description="Disordered" evidence="3">
    <location>
        <begin position="1"/>
        <end position="90"/>
    </location>
</feature>
<feature type="region of interest" description="Disordered" evidence="3">
    <location>
        <begin position="759"/>
        <end position="816"/>
    </location>
</feature>
<evidence type="ECO:0000256" key="3">
    <source>
        <dbReference type="SAM" id="MobiDB-lite"/>
    </source>
</evidence>
<keyword evidence="6" id="KW-1185">Reference proteome</keyword>
<dbReference type="Gene3D" id="1.20.920.10">
    <property type="entry name" value="Bromodomain-like"/>
    <property type="match status" value="1"/>
</dbReference>
<feature type="compositionally biased region" description="Low complexity" evidence="3">
    <location>
        <begin position="32"/>
        <end position="43"/>
    </location>
</feature>
<protein>
    <recommendedName>
        <fullName evidence="4">Bromo domain-containing protein</fullName>
    </recommendedName>
</protein>
<keyword evidence="1 2" id="KW-0103">Bromodomain</keyword>
<gene>
    <name evidence="5" type="ORF">CSSPTR1EN2_LOCUS2586</name>
</gene>
<dbReference type="PANTHER" id="PTHR22881:SF27">
    <property type="entry name" value="BROMODOMAIN CONTAINING 7_9"/>
    <property type="match status" value="1"/>
</dbReference>
<dbReference type="PRINTS" id="PR00503">
    <property type="entry name" value="BROMODOMAIN"/>
</dbReference>
<dbReference type="EMBL" id="OZ019902">
    <property type="protein sequence ID" value="CAK9194558.1"/>
    <property type="molecule type" value="Genomic_DNA"/>
</dbReference>
<dbReference type="InterPro" id="IPR018359">
    <property type="entry name" value="Bromodomain_CS"/>
</dbReference>
<dbReference type="CDD" id="cd04369">
    <property type="entry name" value="Bromodomain"/>
    <property type="match status" value="1"/>
</dbReference>
<dbReference type="SUPFAM" id="SSF47370">
    <property type="entry name" value="Bromodomain"/>
    <property type="match status" value="1"/>
</dbReference>
<dbReference type="PROSITE" id="PS50014">
    <property type="entry name" value="BROMODOMAIN_2"/>
    <property type="match status" value="1"/>
</dbReference>
<organism evidence="5 6">
    <name type="scientific">Sphagnum troendelagicum</name>
    <dbReference type="NCBI Taxonomy" id="128251"/>
    <lineage>
        <taxon>Eukaryota</taxon>
        <taxon>Viridiplantae</taxon>
        <taxon>Streptophyta</taxon>
        <taxon>Embryophyta</taxon>
        <taxon>Bryophyta</taxon>
        <taxon>Sphagnophytina</taxon>
        <taxon>Sphagnopsida</taxon>
        <taxon>Sphagnales</taxon>
        <taxon>Sphagnaceae</taxon>
        <taxon>Sphagnum</taxon>
    </lineage>
</organism>
<reference evidence="5" key="1">
    <citation type="submission" date="2024-02" db="EMBL/GenBank/DDBJ databases">
        <authorList>
            <consortium name="ELIXIR-Norway"/>
            <consortium name="Elixir Norway"/>
        </authorList>
    </citation>
    <scope>NUCLEOTIDE SEQUENCE</scope>
</reference>
<dbReference type="Pfam" id="PF00439">
    <property type="entry name" value="Bromodomain"/>
    <property type="match status" value="1"/>
</dbReference>
<evidence type="ECO:0000313" key="5">
    <source>
        <dbReference type="EMBL" id="CAK9194558.1"/>
    </source>
</evidence>